<keyword evidence="2" id="KW-1185">Reference proteome</keyword>
<protein>
    <submittedName>
        <fullName evidence="1">Uncharacterized protein</fullName>
    </submittedName>
</protein>
<proteinExistence type="predicted"/>
<dbReference type="Proteomes" id="UP000799423">
    <property type="component" value="Unassembled WGS sequence"/>
</dbReference>
<reference evidence="1" key="1">
    <citation type="submission" date="2020-01" db="EMBL/GenBank/DDBJ databases">
        <authorList>
            <consortium name="DOE Joint Genome Institute"/>
            <person name="Haridas S."/>
            <person name="Albert R."/>
            <person name="Binder M."/>
            <person name="Bloem J."/>
            <person name="Labutti K."/>
            <person name="Salamov A."/>
            <person name="Andreopoulos B."/>
            <person name="Baker S.E."/>
            <person name="Barry K."/>
            <person name="Bills G."/>
            <person name="Bluhm B.H."/>
            <person name="Cannon C."/>
            <person name="Castanera R."/>
            <person name="Culley D.E."/>
            <person name="Daum C."/>
            <person name="Ezra D."/>
            <person name="Gonzalez J.B."/>
            <person name="Henrissat B."/>
            <person name="Kuo A."/>
            <person name="Liang C."/>
            <person name="Lipzen A."/>
            <person name="Lutzoni F."/>
            <person name="Magnuson J."/>
            <person name="Mondo S."/>
            <person name="Nolan M."/>
            <person name="Ohm R."/>
            <person name="Pangilinan J."/>
            <person name="Park H.-J."/>
            <person name="Ramirez L."/>
            <person name="Alfaro M."/>
            <person name="Sun H."/>
            <person name="Tritt A."/>
            <person name="Yoshinaga Y."/>
            <person name="Zwiers L.-H."/>
            <person name="Turgeon B.G."/>
            <person name="Goodwin S.B."/>
            <person name="Spatafora J.W."/>
            <person name="Crous P.W."/>
            <person name="Grigoriev I.V."/>
        </authorList>
    </citation>
    <scope>NUCLEOTIDE SEQUENCE</scope>
    <source>
        <strain evidence="1">IPT5</strain>
    </source>
</reference>
<organism evidence="1 2">
    <name type="scientific">Plenodomus tracheiphilus IPT5</name>
    <dbReference type="NCBI Taxonomy" id="1408161"/>
    <lineage>
        <taxon>Eukaryota</taxon>
        <taxon>Fungi</taxon>
        <taxon>Dikarya</taxon>
        <taxon>Ascomycota</taxon>
        <taxon>Pezizomycotina</taxon>
        <taxon>Dothideomycetes</taxon>
        <taxon>Pleosporomycetidae</taxon>
        <taxon>Pleosporales</taxon>
        <taxon>Pleosporineae</taxon>
        <taxon>Leptosphaeriaceae</taxon>
        <taxon>Plenodomus</taxon>
    </lineage>
</organism>
<name>A0A6A7BA41_9PLEO</name>
<dbReference type="EMBL" id="MU006301">
    <property type="protein sequence ID" value="KAF2851597.1"/>
    <property type="molecule type" value="Genomic_DNA"/>
</dbReference>
<accession>A0A6A7BA41</accession>
<sequence length="311" mass="34162">MDPWVAELTRPWRWAGVDLGTAGGLGGRPGRDYLGKIYDTMELSQSQRCQSDAMQISGAMLRSVVVVVVVTELSPQPAIVAPARCSFYSHVHPRSINAIKAVNAVNAITPQPPCLCAVPGHLVSARLEPCVTVSLPFFDSRYKHSTVQPRAPAACFAQPSIVFVSSRRRRRCRCLAPKQLAWAKPFGRLGRSSRLDCLEMCTCCLLAAQVHMAFHFPQWGYGLLHGQPWELGLLNVSFPDAGRVSPTVQSSPCVVGSKSTVRVPWLRKSPQTKYLCFRGTLEAHHNGMHAVASPIQAQAFRRSARPGTRRP</sequence>
<dbReference type="AlphaFoldDB" id="A0A6A7BA41"/>
<evidence type="ECO:0000313" key="2">
    <source>
        <dbReference type="Proteomes" id="UP000799423"/>
    </source>
</evidence>
<gene>
    <name evidence="1" type="ORF">T440DRAFT_53846</name>
</gene>
<evidence type="ECO:0000313" key="1">
    <source>
        <dbReference type="EMBL" id="KAF2851597.1"/>
    </source>
</evidence>